<dbReference type="Proteomes" id="UP000273828">
    <property type="component" value="Unassembled WGS sequence"/>
</dbReference>
<dbReference type="RefSeq" id="WP_124179545.1">
    <property type="nucleotide sequence ID" value="NZ_REFY01000007.1"/>
</dbReference>
<dbReference type="EMBL" id="REFY01000007">
    <property type="protein sequence ID" value="RQG86648.1"/>
    <property type="molecule type" value="Genomic_DNA"/>
</dbReference>
<protein>
    <submittedName>
        <fullName evidence="6">DUF4870 domain-containing protein</fullName>
    </submittedName>
</protein>
<keyword evidence="3 5" id="KW-1133">Transmembrane helix</keyword>
<feature type="transmembrane region" description="Helical" evidence="5">
    <location>
        <begin position="186"/>
        <end position="208"/>
    </location>
</feature>
<gene>
    <name evidence="6" type="ORF">EA462_15995</name>
</gene>
<sequence length="283" mass="30047">MPSEHTPDTTSTTDGPRLLEERSIGGILVHFVAIPTGVVGAGLVYLVSTHEFTRRNARNALDWHLTVLALTILTFGSLFIYAEGTGQGATDVATLPSPVSATASVVLPVLISLWMFVTFWTFLVGLIAMGKATFGTAWRYPLSPALVDRFGPRVDLPGGWPVIIVVYVAVAPLIVGVALFGPREGAAFFASGLGLVALILVLTPITGVALYQHGARIRPTDADWQPPVVAYLGVPIAVAAAGYLLSEAVTDSINPAGDAVYVFLAAFWVASLVYAVRWWTESN</sequence>
<feature type="transmembrane region" description="Helical" evidence="5">
    <location>
        <begin position="60"/>
        <end position="82"/>
    </location>
</feature>
<dbReference type="AlphaFoldDB" id="A0A3N6LJX5"/>
<dbReference type="Pfam" id="PF09685">
    <property type="entry name" value="MamF_MmsF"/>
    <property type="match status" value="1"/>
</dbReference>
<feature type="transmembrane region" description="Helical" evidence="5">
    <location>
        <begin position="27"/>
        <end position="48"/>
    </location>
</feature>
<feature type="transmembrane region" description="Helical" evidence="5">
    <location>
        <begin position="159"/>
        <end position="180"/>
    </location>
</feature>
<evidence type="ECO:0000256" key="1">
    <source>
        <dbReference type="ARBA" id="ARBA00004141"/>
    </source>
</evidence>
<keyword evidence="4 5" id="KW-0472">Membrane</keyword>
<feature type="transmembrane region" description="Helical" evidence="5">
    <location>
        <begin position="102"/>
        <end position="129"/>
    </location>
</feature>
<evidence type="ECO:0000256" key="3">
    <source>
        <dbReference type="ARBA" id="ARBA00022989"/>
    </source>
</evidence>
<dbReference type="OrthoDB" id="187449at2157"/>
<evidence type="ECO:0000313" key="7">
    <source>
        <dbReference type="Proteomes" id="UP000273828"/>
    </source>
</evidence>
<organism evidence="6 7">
    <name type="scientific">Natrarchaeobius halalkaliphilus</name>
    <dbReference type="NCBI Taxonomy" id="1679091"/>
    <lineage>
        <taxon>Archaea</taxon>
        <taxon>Methanobacteriati</taxon>
        <taxon>Methanobacteriota</taxon>
        <taxon>Stenosarchaea group</taxon>
        <taxon>Halobacteria</taxon>
        <taxon>Halobacteriales</taxon>
        <taxon>Natrialbaceae</taxon>
        <taxon>Natrarchaeobius</taxon>
    </lineage>
</organism>
<accession>A0A3N6LJX5</accession>
<comment type="subcellular location">
    <subcellularLocation>
        <location evidence="1">Membrane</location>
        <topology evidence="1">Multi-pass membrane protein</topology>
    </subcellularLocation>
</comment>
<feature type="transmembrane region" description="Helical" evidence="5">
    <location>
        <begin position="258"/>
        <end position="279"/>
    </location>
</feature>
<proteinExistence type="predicted"/>
<name>A0A3N6LJX5_9EURY</name>
<evidence type="ECO:0000256" key="4">
    <source>
        <dbReference type="ARBA" id="ARBA00023136"/>
    </source>
</evidence>
<feature type="transmembrane region" description="Helical" evidence="5">
    <location>
        <begin position="228"/>
        <end position="246"/>
    </location>
</feature>
<reference evidence="6 7" key="1">
    <citation type="submission" date="2018-10" db="EMBL/GenBank/DDBJ databases">
        <title>Natrarchaeobius chitinivorans gen. nov., sp. nov., and Natrarchaeobius haloalkaliphilus sp. nov., alkaliphilic, chitin-utilizing haloarchaea from hypersaline alkaline lakes.</title>
        <authorList>
            <person name="Sorokin D.Y."/>
            <person name="Elcheninov A.G."/>
            <person name="Kostrikina N.A."/>
            <person name="Bale N.J."/>
            <person name="Sinninghe Damste J.S."/>
            <person name="Khijniak T.V."/>
            <person name="Kublanov I.V."/>
            <person name="Toshchakov S.V."/>
        </authorList>
    </citation>
    <scope>NUCLEOTIDE SEQUENCE [LARGE SCALE GENOMIC DNA]</scope>
    <source>
        <strain evidence="6 7">AArcht-Sl</strain>
    </source>
</reference>
<evidence type="ECO:0000256" key="5">
    <source>
        <dbReference type="SAM" id="Phobius"/>
    </source>
</evidence>
<dbReference type="InterPro" id="IPR019109">
    <property type="entry name" value="MamF_MmsF"/>
</dbReference>
<comment type="caution">
    <text evidence="6">The sequence shown here is derived from an EMBL/GenBank/DDBJ whole genome shotgun (WGS) entry which is preliminary data.</text>
</comment>
<evidence type="ECO:0000313" key="6">
    <source>
        <dbReference type="EMBL" id="RQG86648.1"/>
    </source>
</evidence>
<evidence type="ECO:0000256" key="2">
    <source>
        <dbReference type="ARBA" id="ARBA00022692"/>
    </source>
</evidence>
<keyword evidence="7" id="KW-1185">Reference proteome</keyword>
<keyword evidence="2 5" id="KW-0812">Transmembrane</keyword>